<dbReference type="EMBL" id="CABIJS010000466">
    <property type="protein sequence ID" value="VUZ52133.1"/>
    <property type="molecule type" value="Genomic_DNA"/>
</dbReference>
<evidence type="ECO:0000256" key="1">
    <source>
        <dbReference type="ARBA" id="ARBA00004173"/>
    </source>
</evidence>
<dbReference type="Pfam" id="PF01161">
    <property type="entry name" value="PBP"/>
    <property type="match status" value="1"/>
</dbReference>
<sequence length="457" mass="53548">MLRKSCEFIHKKFCSPLLFPNRSYWHRMGYKPKNIEPGMYPFPRKQVPIEGLKSYEERIHVSSPESPIEPVNIGFKHDPPNRVQKSSRNVELEALARRRQLKISTDEVHSHEEDQESPLRRYHAAVHYGIFKDLFGPLAYFTPVIDVPIFYPIKNSSNVIPVYIGNQITAEVSQSEPLVDFSQLPEKSLWTLIMTCPDEPFSKSDENEPNEYIHWMISNISTDVDQNSGTLQGGDLIVDYLPPLPYFGTGFHRYVFVLYRQDNGPMDFSNELRGPVQESHHVERRFSTAEFYRRHQDHLTPAGLSFFQAAWDISVRSYIREYLPKITEPVFEVEFPLELPPPQARFPLADSWFHARHHPLGIPLSNSRLGVFEDVSFDVYLDRYRDRREMDTELVKMRLANEGNPLDEPDRPRSQSEFPLISPRLPTSFEVPSWWRQQEIQRRLRKGRWAKLEGHED</sequence>
<keyword evidence="5" id="KW-0496">Mitochondrion</keyword>
<evidence type="ECO:0000256" key="4">
    <source>
        <dbReference type="ARBA" id="ARBA00023054"/>
    </source>
</evidence>
<evidence type="ECO:0000256" key="2">
    <source>
        <dbReference type="ARBA" id="ARBA00022946"/>
    </source>
</evidence>
<keyword evidence="4" id="KW-0175">Coiled coil</keyword>
<reference evidence="11 12" key="1">
    <citation type="submission" date="2019-07" db="EMBL/GenBank/DDBJ databases">
        <authorList>
            <person name="Jastrzebski P J."/>
            <person name="Paukszto L."/>
            <person name="Jastrzebski P J."/>
        </authorList>
    </citation>
    <scope>NUCLEOTIDE SEQUENCE [LARGE SCALE GENOMIC DNA]</scope>
    <source>
        <strain evidence="11 12">WMS-il1</strain>
    </source>
</reference>
<protein>
    <recommendedName>
        <fullName evidence="8">Large ribosomal subunit protein mL38</fullName>
    </recommendedName>
    <alternativeName>
        <fullName evidence="9">39S ribosomal protein L38, mitochondrial</fullName>
    </alternativeName>
</protein>
<comment type="subcellular location">
    <subcellularLocation>
        <location evidence="1">Mitochondrion</location>
    </subcellularLocation>
</comment>
<dbReference type="PANTHER" id="PTHR11362">
    <property type="entry name" value="PHOSPHATIDYLETHANOLAMINE-BINDING PROTEIN"/>
    <property type="match status" value="1"/>
</dbReference>
<evidence type="ECO:0000256" key="8">
    <source>
        <dbReference type="ARBA" id="ARBA00039444"/>
    </source>
</evidence>
<dbReference type="CDD" id="cd00866">
    <property type="entry name" value="PEBP_euk"/>
    <property type="match status" value="1"/>
</dbReference>
<evidence type="ECO:0000256" key="6">
    <source>
        <dbReference type="ARBA" id="ARBA00023274"/>
    </source>
</evidence>
<dbReference type="InterPro" id="IPR035810">
    <property type="entry name" value="PEBP_euk"/>
</dbReference>
<evidence type="ECO:0000256" key="5">
    <source>
        <dbReference type="ARBA" id="ARBA00023128"/>
    </source>
</evidence>
<keyword evidence="2" id="KW-0809">Transit peptide</keyword>
<dbReference type="GO" id="GO:0005762">
    <property type="term" value="C:mitochondrial large ribosomal subunit"/>
    <property type="evidence" value="ECO:0007669"/>
    <property type="project" value="TreeGrafter"/>
</dbReference>
<keyword evidence="3" id="KW-0689">Ribosomal protein</keyword>
<proteinExistence type="inferred from homology"/>
<dbReference type="Gene3D" id="3.90.280.10">
    <property type="entry name" value="PEBP-like"/>
    <property type="match status" value="1"/>
</dbReference>
<evidence type="ECO:0000256" key="7">
    <source>
        <dbReference type="ARBA" id="ARBA00038016"/>
    </source>
</evidence>
<accession>A0A564YZL7</accession>
<dbReference type="InterPro" id="IPR008914">
    <property type="entry name" value="PEBP"/>
</dbReference>
<evidence type="ECO:0000313" key="11">
    <source>
        <dbReference type="EMBL" id="VUZ52133.1"/>
    </source>
</evidence>
<dbReference type="AlphaFoldDB" id="A0A564YZL7"/>
<dbReference type="SUPFAM" id="SSF49777">
    <property type="entry name" value="PEBP-like"/>
    <property type="match status" value="1"/>
</dbReference>
<evidence type="ECO:0000256" key="9">
    <source>
        <dbReference type="ARBA" id="ARBA00041206"/>
    </source>
</evidence>
<dbReference type="InterPro" id="IPR036610">
    <property type="entry name" value="PEBP-like_sf"/>
</dbReference>
<evidence type="ECO:0000256" key="10">
    <source>
        <dbReference type="SAM" id="MobiDB-lite"/>
    </source>
</evidence>
<dbReference type="PANTHER" id="PTHR11362:SF133">
    <property type="entry name" value="LARGE RIBOSOMAL SUBUNIT PROTEIN ML38"/>
    <property type="match status" value="1"/>
</dbReference>
<keyword evidence="12" id="KW-1185">Reference proteome</keyword>
<evidence type="ECO:0000313" key="12">
    <source>
        <dbReference type="Proteomes" id="UP000321570"/>
    </source>
</evidence>
<name>A0A564YZL7_HYMDI</name>
<keyword evidence="6" id="KW-0687">Ribonucleoprotein</keyword>
<evidence type="ECO:0000256" key="3">
    <source>
        <dbReference type="ARBA" id="ARBA00022980"/>
    </source>
</evidence>
<gene>
    <name evidence="11" type="ORF">WMSIL1_LOCUS10738</name>
</gene>
<dbReference type="Proteomes" id="UP000321570">
    <property type="component" value="Unassembled WGS sequence"/>
</dbReference>
<organism evidence="11 12">
    <name type="scientific">Hymenolepis diminuta</name>
    <name type="common">Rat tapeworm</name>
    <dbReference type="NCBI Taxonomy" id="6216"/>
    <lineage>
        <taxon>Eukaryota</taxon>
        <taxon>Metazoa</taxon>
        <taxon>Spiralia</taxon>
        <taxon>Lophotrochozoa</taxon>
        <taxon>Platyhelminthes</taxon>
        <taxon>Cestoda</taxon>
        <taxon>Eucestoda</taxon>
        <taxon>Cyclophyllidea</taxon>
        <taxon>Hymenolepididae</taxon>
        <taxon>Hymenolepis</taxon>
    </lineage>
</organism>
<feature type="region of interest" description="Disordered" evidence="10">
    <location>
        <begin position="400"/>
        <end position="425"/>
    </location>
</feature>
<comment type="similarity">
    <text evidence="7">Belongs to the phosphatidylethanolamine-binding protein family. Mitochondrion-specific ribosomal protein mL38 subfamily.</text>
</comment>